<feature type="transmembrane region" description="Helical" evidence="1">
    <location>
        <begin position="71"/>
        <end position="91"/>
    </location>
</feature>
<accession>A0A8J6PK95</accession>
<dbReference type="AlphaFoldDB" id="A0A8J6PK95"/>
<evidence type="ECO:0000313" key="2">
    <source>
        <dbReference type="EMBL" id="MBC9812495.1"/>
    </source>
</evidence>
<protein>
    <recommendedName>
        <fullName evidence="4">Rod shape-determining protein MreD</fullName>
    </recommendedName>
</protein>
<keyword evidence="3" id="KW-1185">Reference proteome</keyword>
<dbReference type="Proteomes" id="UP000652681">
    <property type="component" value="Unassembled WGS sequence"/>
</dbReference>
<proteinExistence type="predicted"/>
<name>A0A8J6PK95_9FLAO</name>
<keyword evidence="1" id="KW-0812">Transmembrane</keyword>
<feature type="transmembrane region" description="Helical" evidence="1">
    <location>
        <begin position="6"/>
        <end position="23"/>
    </location>
</feature>
<feature type="transmembrane region" description="Helical" evidence="1">
    <location>
        <begin position="35"/>
        <end position="59"/>
    </location>
</feature>
<feature type="transmembrane region" description="Helical" evidence="1">
    <location>
        <begin position="112"/>
        <end position="134"/>
    </location>
</feature>
<feature type="transmembrane region" description="Helical" evidence="1">
    <location>
        <begin position="146"/>
        <end position="165"/>
    </location>
</feature>
<dbReference type="EMBL" id="JACVEL010000004">
    <property type="protein sequence ID" value="MBC9812495.1"/>
    <property type="molecule type" value="Genomic_DNA"/>
</dbReference>
<keyword evidence="1" id="KW-0472">Membrane</keyword>
<evidence type="ECO:0000313" key="3">
    <source>
        <dbReference type="Proteomes" id="UP000652681"/>
    </source>
</evidence>
<organism evidence="2 3">
    <name type="scientific">Taishania pollutisoli</name>
    <dbReference type="NCBI Taxonomy" id="2766479"/>
    <lineage>
        <taxon>Bacteria</taxon>
        <taxon>Pseudomonadati</taxon>
        <taxon>Bacteroidota</taxon>
        <taxon>Flavobacteriia</taxon>
        <taxon>Flavobacteriales</taxon>
        <taxon>Crocinitomicaceae</taxon>
        <taxon>Taishania</taxon>
    </lineage>
</organism>
<gene>
    <name evidence="2" type="ORF">H9Y05_08445</name>
</gene>
<evidence type="ECO:0000256" key="1">
    <source>
        <dbReference type="SAM" id="Phobius"/>
    </source>
</evidence>
<reference evidence="2" key="1">
    <citation type="submission" date="2020-09" db="EMBL/GenBank/DDBJ databases">
        <title>Taishania pollutisoli gen. nov., sp. nov., Isolated from Tetrabromobisphenol A-Contaminated Soil.</title>
        <authorList>
            <person name="Chen Q."/>
        </authorList>
    </citation>
    <scope>NUCLEOTIDE SEQUENCE</scope>
    <source>
        <strain evidence="2">CZZ-1</strain>
    </source>
</reference>
<dbReference type="RefSeq" id="WP_163489878.1">
    <property type="nucleotide sequence ID" value="NZ_JACVEL010000004.1"/>
</dbReference>
<sequence>MRIIFIHSIRFILFVLLQALVFNQLEIGLGIHPMIYPLFIMLLPFNTNSVLLLVLAFGMGLSIDVLSNTGGLHASSLLAFALFRPVIFKAFSPRDGYDPTKEGSIYEMGQRWFLYSFGTLLLIHHLWFFFMEVFKFSELLYVVRKLAFTLPVSYSLVILLQFLFLKRNKS</sequence>
<comment type="caution">
    <text evidence="2">The sequence shown here is derived from an EMBL/GenBank/DDBJ whole genome shotgun (WGS) entry which is preliminary data.</text>
</comment>
<keyword evidence="1" id="KW-1133">Transmembrane helix</keyword>
<evidence type="ECO:0008006" key="4">
    <source>
        <dbReference type="Google" id="ProtNLM"/>
    </source>
</evidence>